<feature type="transmembrane region" description="Helical" evidence="7">
    <location>
        <begin position="231"/>
        <end position="252"/>
    </location>
</feature>
<comment type="subcellular location">
    <subcellularLocation>
        <location evidence="1">Cell membrane</location>
        <topology evidence="1">Multi-pass membrane protein</topology>
    </subcellularLocation>
</comment>
<protein>
    <submittedName>
        <fullName evidence="9">L-arabinose transport system permease protein AraQ</fullName>
    </submittedName>
</protein>
<keyword evidence="5 7" id="KW-1133">Transmembrane helix</keyword>
<dbReference type="PANTHER" id="PTHR43744">
    <property type="entry name" value="ABC TRANSPORTER PERMEASE PROTEIN MG189-RELATED-RELATED"/>
    <property type="match status" value="1"/>
</dbReference>
<dbReference type="Gene3D" id="1.10.3720.10">
    <property type="entry name" value="MetI-like"/>
    <property type="match status" value="1"/>
</dbReference>
<dbReference type="InterPro" id="IPR000515">
    <property type="entry name" value="MetI-like"/>
</dbReference>
<dbReference type="SUPFAM" id="SSF161098">
    <property type="entry name" value="MetI-like"/>
    <property type="match status" value="1"/>
</dbReference>
<organism evidence="9">
    <name type="scientific">mine drainage metagenome</name>
    <dbReference type="NCBI Taxonomy" id="410659"/>
    <lineage>
        <taxon>unclassified sequences</taxon>
        <taxon>metagenomes</taxon>
        <taxon>ecological metagenomes</taxon>
    </lineage>
</organism>
<accession>A0A1J5QH06</accession>
<feature type="domain" description="ABC transmembrane type-1" evidence="8">
    <location>
        <begin position="61"/>
        <end position="252"/>
    </location>
</feature>
<dbReference type="GO" id="GO:0055085">
    <property type="term" value="P:transmembrane transport"/>
    <property type="evidence" value="ECO:0007669"/>
    <property type="project" value="InterPro"/>
</dbReference>
<feature type="transmembrane region" description="Helical" evidence="7">
    <location>
        <begin position="96"/>
        <end position="118"/>
    </location>
</feature>
<evidence type="ECO:0000256" key="6">
    <source>
        <dbReference type="ARBA" id="ARBA00023136"/>
    </source>
</evidence>
<keyword evidence="4 7" id="KW-0812">Transmembrane</keyword>
<keyword evidence="6 7" id="KW-0472">Membrane</keyword>
<dbReference type="GO" id="GO:0005886">
    <property type="term" value="C:plasma membrane"/>
    <property type="evidence" value="ECO:0007669"/>
    <property type="project" value="UniProtKB-SubCell"/>
</dbReference>
<dbReference type="CDD" id="cd06261">
    <property type="entry name" value="TM_PBP2"/>
    <property type="match status" value="1"/>
</dbReference>
<dbReference type="Pfam" id="PF00528">
    <property type="entry name" value="BPD_transp_1"/>
    <property type="match status" value="1"/>
</dbReference>
<keyword evidence="3" id="KW-1003">Cell membrane</keyword>
<evidence type="ECO:0000256" key="1">
    <source>
        <dbReference type="ARBA" id="ARBA00004651"/>
    </source>
</evidence>
<dbReference type="InterPro" id="IPR035906">
    <property type="entry name" value="MetI-like_sf"/>
</dbReference>
<feature type="transmembrane region" description="Helical" evidence="7">
    <location>
        <begin position="173"/>
        <end position="198"/>
    </location>
</feature>
<sequence length="266" mass="28896">MRFKKWLTLIVMTAFAVVMLYPFVFMIGTSFKSNAQYLGAKGYSLASWEKLTTALPIGRQLLNSTLVCAGSIVIILTVSSMAGFALAKLRFRSSSFIFLAIVGAMLIPLQSIIIPAYINISKLHLLTGYWGAIIIYAALGTPFATFLMTSYFRGIPEELIEAAVVDGLHYRGVFFRIALPLAVPALVTVLVLQFIQIWDDLLVGLLFLQNPDDRTITVGLGALSAGRTTDIPVLMAGSLLSAIPAVIVYLIFQRQLVNGLTAGIGK</sequence>
<reference evidence="9" key="1">
    <citation type="submission" date="2016-10" db="EMBL/GenBank/DDBJ databases">
        <title>Sequence of Gallionella enrichment culture.</title>
        <authorList>
            <person name="Poehlein A."/>
            <person name="Muehling M."/>
            <person name="Daniel R."/>
        </authorList>
    </citation>
    <scope>NUCLEOTIDE SEQUENCE</scope>
</reference>
<evidence type="ECO:0000256" key="2">
    <source>
        <dbReference type="ARBA" id="ARBA00022448"/>
    </source>
</evidence>
<name>A0A1J5QH06_9ZZZZ</name>
<proteinExistence type="predicted"/>
<evidence type="ECO:0000256" key="5">
    <source>
        <dbReference type="ARBA" id="ARBA00022989"/>
    </source>
</evidence>
<evidence type="ECO:0000256" key="4">
    <source>
        <dbReference type="ARBA" id="ARBA00022692"/>
    </source>
</evidence>
<dbReference type="PANTHER" id="PTHR43744:SF12">
    <property type="entry name" value="ABC TRANSPORTER PERMEASE PROTEIN MG189-RELATED"/>
    <property type="match status" value="1"/>
</dbReference>
<evidence type="ECO:0000256" key="7">
    <source>
        <dbReference type="SAM" id="Phobius"/>
    </source>
</evidence>
<dbReference type="PROSITE" id="PS50928">
    <property type="entry name" value="ABC_TM1"/>
    <property type="match status" value="1"/>
</dbReference>
<feature type="transmembrane region" description="Helical" evidence="7">
    <location>
        <begin position="61"/>
        <end position="84"/>
    </location>
</feature>
<dbReference type="AlphaFoldDB" id="A0A1J5QH06"/>
<evidence type="ECO:0000313" key="9">
    <source>
        <dbReference type="EMBL" id="OIQ79284.1"/>
    </source>
</evidence>
<feature type="transmembrane region" description="Helical" evidence="7">
    <location>
        <begin position="7"/>
        <end position="28"/>
    </location>
</feature>
<gene>
    <name evidence="9" type="primary">araQ_8</name>
    <name evidence="9" type="ORF">GALL_389820</name>
</gene>
<feature type="transmembrane region" description="Helical" evidence="7">
    <location>
        <begin position="130"/>
        <end position="152"/>
    </location>
</feature>
<evidence type="ECO:0000259" key="8">
    <source>
        <dbReference type="PROSITE" id="PS50928"/>
    </source>
</evidence>
<keyword evidence="2" id="KW-0813">Transport</keyword>
<comment type="caution">
    <text evidence="9">The sequence shown here is derived from an EMBL/GenBank/DDBJ whole genome shotgun (WGS) entry which is preliminary data.</text>
</comment>
<dbReference type="EMBL" id="MLJW01001241">
    <property type="protein sequence ID" value="OIQ79284.1"/>
    <property type="molecule type" value="Genomic_DNA"/>
</dbReference>
<evidence type="ECO:0000256" key="3">
    <source>
        <dbReference type="ARBA" id="ARBA00022475"/>
    </source>
</evidence>